<comment type="caution">
    <text evidence="1">The sequence shown here is derived from an EMBL/GenBank/DDBJ whole genome shotgun (WGS) entry which is preliminary data.</text>
</comment>
<sequence>MARTNDVRASNREAVIRVFLREPTVARTDIAALTGLSAATVSSITAELIAEGAVVETGDFEATRGRPKLLLGLDPEFGEIVVFQIMRSGVTATHFDLRMAMTSMETLCDYLPDGDAFHTLALSHLRGSAGSRRLLGIGLSLQDDINETDLSVMYSTTVSSDAIHLKDLLELELQVPTVVENFGNLVPRADEELASALAPDARSDYLVIQEPSMSASVTVGGKVMSVLGSDSFDISPFFSQQTLQLRPILPSEGTEADPAAHGLLTAIYALLVLFPVRAVVVRSDIWNAAPMRRALRDLWDQLPLPRERPRLATISEPSQVDRLRALARQILAQTLVAA</sequence>
<gene>
    <name evidence="1" type="ORF">ACFQWG_11510</name>
</gene>
<protein>
    <submittedName>
        <fullName evidence="1">Uncharacterized protein</fullName>
    </submittedName>
</protein>
<dbReference type="RefSeq" id="WP_380975455.1">
    <property type="nucleotide sequence ID" value="NZ_JBHTEF010000001.1"/>
</dbReference>
<proteinExistence type="predicted"/>
<dbReference type="SUPFAM" id="SSF46785">
    <property type="entry name" value="Winged helix' DNA-binding domain"/>
    <property type="match status" value="1"/>
</dbReference>
<dbReference type="Proteomes" id="UP001596527">
    <property type="component" value="Unassembled WGS sequence"/>
</dbReference>
<accession>A0ABW2SNV2</accession>
<dbReference type="InterPro" id="IPR036390">
    <property type="entry name" value="WH_DNA-bd_sf"/>
</dbReference>
<evidence type="ECO:0000313" key="1">
    <source>
        <dbReference type="EMBL" id="MFC7581821.1"/>
    </source>
</evidence>
<evidence type="ECO:0000313" key="2">
    <source>
        <dbReference type="Proteomes" id="UP001596527"/>
    </source>
</evidence>
<dbReference type="EMBL" id="JBHTEF010000001">
    <property type="protein sequence ID" value="MFC7581821.1"/>
    <property type="molecule type" value="Genomic_DNA"/>
</dbReference>
<dbReference type="InterPro" id="IPR036388">
    <property type="entry name" value="WH-like_DNA-bd_sf"/>
</dbReference>
<dbReference type="Gene3D" id="1.10.10.10">
    <property type="entry name" value="Winged helix-like DNA-binding domain superfamily/Winged helix DNA-binding domain"/>
    <property type="match status" value="1"/>
</dbReference>
<keyword evidence="2" id="KW-1185">Reference proteome</keyword>
<name>A0ABW2SNV2_9ACTO</name>
<reference evidence="2" key="1">
    <citation type="journal article" date="2019" name="Int. J. Syst. Evol. Microbiol.">
        <title>The Global Catalogue of Microorganisms (GCM) 10K type strain sequencing project: providing services to taxonomists for standard genome sequencing and annotation.</title>
        <authorList>
            <consortium name="The Broad Institute Genomics Platform"/>
            <consortium name="The Broad Institute Genome Sequencing Center for Infectious Disease"/>
            <person name="Wu L."/>
            <person name="Ma J."/>
        </authorList>
    </citation>
    <scope>NUCLEOTIDE SEQUENCE [LARGE SCALE GENOMIC DNA]</scope>
    <source>
        <strain evidence="2">CCUG 56698</strain>
    </source>
</reference>
<organism evidence="1 2">
    <name type="scientific">Schaalia naturae</name>
    <dbReference type="NCBI Taxonomy" id="635203"/>
    <lineage>
        <taxon>Bacteria</taxon>
        <taxon>Bacillati</taxon>
        <taxon>Actinomycetota</taxon>
        <taxon>Actinomycetes</taxon>
        <taxon>Actinomycetales</taxon>
        <taxon>Actinomycetaceae</taxon>
        <taxon>Schaalia</taxon>
    </lineage>
</organism>